<dbReference type="SUPFAM" id="SSF56300">
    <property type="entry name" value="Metallo-dependent phosphatases"/>
    <property type="match status" value="1"/>
</dbReference>
<name>A0A8T4LCI1_9ARCH</name>
<keyword evidence="1" id="KW-0540">Nuclease</keyword>
<dbReference type="Proteomes" id="UP000678237">
    <property type="component" value="Unassembled WGS sequence"/>
</dbReference>
<organism evidence="5 6">
    <name type="scientific">Candidatus Iainarchaeum sp</name>
    <dbReference type="NCBI Taxonomy" id="3101447"/>
    <lineage>
        <taxon>Archaea</taxon>
        <taxon>Candidatus Iainarchaeota</taxon>
        <taxon>Candidatus Iainarchaeia</taxon>
        <taxon>Candidatus Iainarchaeales</taxon>
        <taxon>Candidatus Iainarchaeaceae</taxon>
        <taxon>Candidatus Iainarchaeum</taxon>
    </lineage>
</organism>
<evidence type="ECO:0000256" key="1">
    <source>
        <dbReference type="ARBA" id="ARBA00022722"/>
    </source>
</evidence>
<sequence length="414" mass="46588">MKLALFSDTHLGYSFRGQRAEESYENCVQAFDLALQGGADAIVLAGDLFDENTPDARVLAEGFRVFGKAYQAPKSGIKISVRERDGSSKPTDFHGVPIISIHGTHEYRSKDHTNILEVYENAGYLVYLHASIALLEKGDEKVAVHGLSGVPEKYALDALKRWNPRPVPGATNLLVLHQSINEFLPADDPMVSTISLENLPRDFDLIVNGHLHWHSITPLGDHCTFLLTGSTIHTQMKNLEAQQRKGIHFYDTRTKKLEFVELPRQRRLFYHKERFNAVLPQQVAEKAEQLIQADLATNGNGMPPMIRLKLVGSLAKGHSQADIPLSELEKKYEGKAIFSLDKDFVSVDFKKKIAELRELQQSRKSLAQMGLDMLEKNLEETDFNKAFDARRVFELLAEDKLDEALALLTAKKEK</sequence>
<comment type="caution">
    <text evidence="5">The sequence shown here is derived from an EMBL/GenBank/DDBJ whole genome shotgun (WGS) entry which is preliminary data.</text>
</comment>
<dbReference type="InterPro" id="IPR050535">
    <property type="entry name" value="DNA_Repair-Maintenance_Comp"/>
</dbReference>
<dbReference type="InterPro" id="IPR004843">
    <property type="entry name" value="Calcineurin-like_PHP"/>
</dbReference>
<dbReference type="GO" id="GO:0004527">
    <property type="term" value="F:exonuclease activity"/>
    <property type="evidence" value="ECO:0007669"/>
    <property type="project" value="UniProtKB-KW"/>
</dbReference>
<evidence type="ECO:0000313" key="5">
    <source>
        <dbReference type="EMBL" id="MBS3062380.1"/>
    </source>
</evidence>
<dbReference type="Gene3D" id="3.60.21.10">
    <property type="match status" value="1"/>
</dbReference>
<proteinExistence type="predicted"/>
<evidence type="ECO:0000313" key="6">
    <source>
        <dbReference type="Proteomes" id="UP000678237"/>
    </source>
</evidence>
<dbReference type="Pfam" id="PF00149">
    <property type="entry name" value="Metallophos"/>
    <property type="match status" value="1"/>
</dbReference>
<dbReference type="EMBL" id="JAGVWE010000002">
    <property type="protein sequence ID" value="MBS3062380.1"/>
    <property type="molecule type" value="Genomic_DNA"/>
</dbReference>
<reference evidence="5" key="2">
    <citation type="submission" date="2021-05" db="EMBL/GenBank/DDBJ databases">
        <title>Protein family content uncovers lineage relationships and bacterial pathway maintenance mechanisms in DPANN archaea.</title>
        <authorList>
            <person name="Castelle C.J."/>
            <person name="Meheust R."/>
            <person name="Jaffe A.L."/>
            <person name="Seitz K."/>
            <person name="Gong X."/>
            <person name="Baker B.J."/>
            <person name="Banfield J.F."/>
        </authorList>
    </citation>
    <scope>NUCLEOTIDE SEQUENCE</scope>
    <source>
        <strain evidence="5">RIFCSPLOWO2_01_FULL_58_19</strain>
    </source>
</reference>
<dbReference type="PANTHER" id="PTHR30337:SF0">
    <property type="entry name" value="NUCLEASE SBCCD SUBUNIT D"/>
    <property type="match status" value="1"/>
</dbReference>
<dbReference type="PANTHER" id="PTHR30337">
    <property type="entry name" value="COMPONENT OF ATP-DEPENDENT DSDNA EXONUCLEASE"/>
    <property type="match status" value="1"/>
</dbReference>
<feature type="domain" description="Calcineurin-like phosphoesterase" evidence="4">
    <location>
        <begin position="1"/>
        <end position="213"/>
    </location>
</feature>
<dbReference type="AlphaFoldDB" id="A0A8T4LCI1"/>
<gene>
    <name evidence="5" type="ORF">J4203_00775</name>
</gene>
<evidence type="ECO:0000256" key="3">
    <source>
        <dbReference type="ARBA" id="ARBA00022839"/>
    </source>
</evidence>
<evidence type="ECO:0000259" key="4">
    <source>
        <dbReference type="Pfam" id="PF00149"/>
    </source>
</evidence>
<protein>
    <submittedName>
        <fullName evidence="5">DNA repair exonuclease</fullName>
    </submittedName>
</protein>
<reference evidence="5" key="1">
    <citation type="submission" date="2021-03" db="EMBL/GenBank/DDBJ databases">
        <authorList>
            <person name="Jaffe A."/>
        </authorList>
    </citation>
    <scope>NUCLEOTIDE SEQUENCE</scope>
    <source>
        <strain evidence="5">RIFCSPLOWO2_01_FULL_58_19</strain>
    </source>
</reference>
<dbReference type="InterPro" id="IPR041796">
    <property type="entry name" value="Mre11_N"/>
</dbReference>
<dbReference type="CDD" id="cd00840">
    <property type="entry name" value="MPP_Mre11_N"/>
    <property type="match status" value="1"/>
</dbReference>
<keyword evidence="3 5" id="KW-0269">Exonuclease</keyword>
<keyword evidence="2" id="KW-0378">Hydrolase</keyword>
<evidence type="ECO:0000256" key="2">
    <source>
        <dbReference type="ARBA" id="ARBA00022801"/>
    </source>
</evidence>
<dbReference type="InterPro" id="IPR029052">
    <property type="entry name" value="Metallo-depent_PP-like"/>
</dbReference>
<accession>A0A8T4LCI1</accession>